<feature type="domain" description="Galactosyltransferase C-terminal" evidence="5">
    <location>
        <begin position="157"/>
        <end position="198"/>
    </location>
</feature>
<dbReference type="Proteomes" id="UP001055102">
    <property type="component" value="Unassembled WGS sequence"/>
</dbReference>
<dbReference type="SUPFAM" id="SSF53448">
    <property type="entry name" value="Nucleotide-diphospho-sugar transferases"/>
    <property type="match status" value="1"/>
</dbReference>
<evidence type="ECO:0000256" key="1">
    <source>
        <dbReference type="ARBA" id="ARBA00006739"/>
    </source>
</evidence>
<protein>
    <submittedName>
        <fullName evidence="6">Validoxylamine A glucosyltransferase</fullName>
    </submittedName>
</protein>
<dbReference type="InterPro" id="IPR001173">
    <property type="entry name" value="Glyco_trans_2-like"/>
</dbReference>
<keyword evidence="2" id="KW-0328">Glycosyltransferase</keyword>
<keyword evidence="7" id="KW-1185">Reference proteome</keyword>
<dbReference type="Pfam" id="PF00535">
    <property type="entry name" value="Glycos_transf_2"/>
    <property type="match status" value="1"/>
</dbReference>
<dbReference type="InterPro" id="IPR027791">
    <property type="entry name" value="Galactosyl_T_C"/>
</dbReference>
<evidence type="ECO:0000313" key="7">
    <source>
        <dbReference type="Proteomes" id="UP001055102"/>
    </source>
</evidence>
<reference evidence="6" key="2">
    <citation type="submission" date="2021-08" db="EMBL/GenBank/DDBJ databases">
        <authorList>
            <person name="Tani A."/>
            <person name="Ola A."/>
            <person name="Ogura Y."/>
            <person name="Katsura K."/>
            <person name="Hayashi T."/>
        </authorList>
    </citation>
    <scope>NUCLEOTIDE SEQUENCE</scope>
    <source>
        <strain evidence="6">LMG 23639</strain>
    </source>
</reference>
<dbReference type="Pfam" id="PF02709">
    <property type="entry name" value="Glyco_transf_7C"/>
    <property type="match status" value="1"/>
</dbReference>
<keyword evidence="3" id="KW-0808">Transferase</keyword>
<feature type="domain" description="Glycosyltransferase 2-like" evidence="4">
    <location>
        <begin position="13"/>
        <end position="126"/>
    </location>
</feature>
<dbReference type="Gene3D" id="3.90.550.10">
    <property type="entry name" value="Spore Coat Polysaccharide Biosynthesis Protein SpsA, Chain A"/>
    <property type="match status" value="1"/>
</dbReference>
<evidence type="ECO:0000256" key="2">
    <source>
        <dbReference type="ARBA" id="ARBA00022676"/>
    </source>
</evidence>
<dbReference type="RefSeq" id="WP_238274706.1">
    <property type="nucleotide sequence ID" value="NZ_BPQR01000022.1"/>
</dbReference>
<evidence type="ECO:0000313" key="6">
    <source>
        <dbReference type="EMBL" id="GJE06075.1"/>
    </source>
</evidence>
<reference evidence="6" key="1">
    <citation type="journal article" date="2021" name="Front. Microbiol.">
        <title>Comprehensive Comparative Genomics and Phenotyping of Methylobacterium Species.</title>
        <authorList>
            <person name="Alessa O."/>
            <person name="Ogura Y."/>
            <person name="Fujitani Y."/>
            <person name="Takami H."/>
            <person name="Hayashi T."/>
            <person name="Sahin N."/>
            <person name="Tani A."/>
        </authorList>
    </citation>
    <scope>NUCLEOTIDE SEQUENCE</scope>
    <source>
        <strain evidence="6">LMG 23639</strain>
    </source>
</reference>
<name>A0ABQ4SS99_9HYPH</name>
<evidence type="ECO:0000259" key="5">
    <source>
        <dbReference type="Pfam" id="PF02709"/>
    </source>
</evidence>
<organism evidence="6 7">
    <name type="scientific">Methylobacterium jeotgali</name>
    <dbReference type="NCBI Taxonomy" id="381630"/>
    <lineage>
        <taxon>Bacteria</taxon>
        <taxon>Pseudomonadati</taxon>
        <taxon>Pseudomonadota</taxon>
        <taxon>Alphaproteobacteria</taxon>
        <taxon>Hyphomicrobiales</taxon>
        <taxon>Methylobacteriaceae</taxon>
        <taxon>Methylobacterium</taxon>
    </lineage>
</organism>
<dbReference type="InterPro" id="IPR029044">
    <property type="entry name" value="Nucleotide-diphossugar_trans"/>
</dbReference>
<gene>
    <name evidence="6" type="primary">valG</name>
    <name evidence="6" type="ORF">AOPFMNJM_1381</name>
</gene>
<proteinExistence type="inferred from homology"/>
<sequence length="283" mass="30099">MSGVSVLTLNKGRRPHLDNLLAGLARGAPPDECVVVEMGGDESPLPALPFPVRRVMLPAEGLALAGARNAARRAATGETLIFLDVDCIPSRTLVTGLAEAARARDGLICCEILYLPAGAAEGAWTEAGLEALGQTHPVRSFPAEGLAEIDNAGLFWSLAFAVRAASFDRIGGFDEDFSGYGGEDTDLAFRAAAAGLPLLFAGGMRAFHQHHASCDPPLQHFSDIVRNSRRFHARHGFWPMSGWLDAFAGLGLIAPDRARDLTVLRAPTPEEIAAARLAPERVF</sequence>
<accession>A0ABQ4SS99</accession>
<comment type="similarity">
    <text evidence="1">Belongs to the glycosyltransferase 2 family.</text>
</comment>
<evidence type="ECO:0000259" key="4">
    <source>
        <dbReference type="Pfam" id="PF00535"/>
    </source>
</evidence>
<dbReference type="PANTHER" id="PTHR43179">
    <property type="entry name" value="RHAMNOSYLTRANSFERASE WBBL"/>
    <property type="match status" value="1"/>
</dbReference>
<dbReference type="PANTHER" id="PTHR43179:SF12">
    <property type="entry name" value="GALACTOFURANOSYLTRANSFERASE GLFT2"/>
    <property type="match status" value="1"/>
</dbReference>
<comment type="caution">
    <text evidence="6">The sequence shown here is derived from an EMBL/GenBank/DDBJ whole genome shotgun (WGS) entry which is preliminary data.</text>
</comment>
<dbReference type="EMBL" id="BPQR01000022">
    <property type="protein sequence ID" value="GJE06075.1"/>
    <property type="molecule type" value="Genomic_DNA"/>
</dbReference>
<evidence type="ECO:0000256" key="3">
    <source>
        <dbReference type="ARBA" id="ARBA00022679"/>
    </source>
</evidence>